<feature type="transmembrane region" description="Helical" evidence="1">
    <location>
        <begin position="194"/>
        <end position="219"/>
    </location>
</feature>
<keyword evidence="3" id="KW-1185">Reference proteome</keyword>
<dbReference type="PANTHER" id="PTHR20893:SF2">
    <property type="entry name" value="LD08641P"/>
    <property type="match status" value="1"/>
</dbReference>
<keyword evidence="1" id="KW-1133">Transmembrane helix</keyword>
<reference evidence="2" key="2">
    <citation type="submission" date="2025-08" db="UniProtKB">
        <authorList>
            <consortium name="Ensembl"/>
        </authorList>
    </citation>
    <scope>IDENTIFICATION</scope>
</reference>
<name>H2Z864_CIOSA</name>
<evidence type="ECO:0000313" key="2">
    <source>
        <dbReference type="Ensembl" id="ENSCSAVP00000013776.1"/>
    </source>
</evidence>
<dbReference type="InParanoid" id="H2Z864"/>
<accession>H2Z864</accession>
<keyword evidence="1" id="KW-0472">Membrane</keyword>
<keyword evidence="1" id="KW-0812">Transmembrane</keyword>
<protein>
    <submittedName>
        <fullName evidence="2">Uncharacterized protein</fullName>
    </submittedName>
</protein>
<proteinExistence type="predicted"/>
<evidence type="ECO:0000256" key="1">
    <source>
        <dbReference type="SAM" id="Phobius"/>
    </source>
</evidence>
<reference evidence="3" key="1">
    <citation type="submission" date="2003-08" db="EMBL/GenBank/DDBJ databases">
        <authorList>
            <person name="Birren B."/>
            <person name="Nusbaum C."/>
            <person name="Abebe A."/>
            <person name="Abouelleil A."/>
            <person name="Adekoya E."/>
            <person name="Ait-zahra M."/>
            <person name="Allen N."/>
            <person name="Allen T."/>
            <person name="An P."/>
            <person name="Anderson M."/>
            <person name="Anderson S."/>
            <person name="Arachchi H."/>
            <person name="Armbruster J."/>
            <person name="Bachantsang P."/>
            <person name="Baldwin J."/>
            <person name="Barry A."/>
            <person name="Bayul T."/>
            <person name="Blitshsteyn B."/>
            <person name="Bloom T."/>
            <person name="Blye J."/>
            <person name="Boguslavskiy L."/>
            <person name="Borowsky M."/>
            <person name="Boukhgalter B."/>
            <person name="Brunache A."/>
            <person name="Butler J."/>
            <person name="Calixte N."/>
            <person name="Calvo S."/>
            <person name="Camarata J."/>
            <person name="Campo K."/>
            <person name="Chang J."/>
            <person name="Cheshatsang Y."/>
            <person name="Citroen M."/>
            <person name="Collymore A."/>
            <person name="Considine T."/>
            <person name="Cook A."/>
            <person name="Cooke P."/>
            <person name="Corum B."/>
            <person name="Cuomo C."/>
            <person name="David R."/>
            <person name="Dawoe T."/>
            <person name="Degray S."/>
            <person name="Dodge S."/>
            <person name="Dooley K."/>
            <person name="Dorje P."/>
            <person name="Dorjee K."/>
            <person name="Dorris L."/>
            <person name="Duffey N."/>
            <person name="Dupes A."/>
            <person name="Elkins T."/>
            <person name="Engels R."/>
            <person name="Erickson J."/>
            <person name="Farina A."/>
            <person name="Faro S."/>
            <person name="Ferreira P."/>
            <person name="Fischer H."/>
            <person name="Fitzgerald M."/>
            <person name="Foley K."/>
            <person name="Gage D."/>
            <person name="Galagan J."/>
            <person name="Gearin G."/>
            <person name="Gnerre S."/>
            <person name="Gnirke A."/>
            <person name="Goyette A."/>
            <person name="Graham J."/>
            <person name="Grandbois E."/>
            <person name="Gyaltsen K."/>
            <person name="Hafez N."/>
            <person name="Hagopian D."/>
            <person name="Hagos B."/>
            <person name="Hall J."/>
            <person name="Hatcher B."/>
            <person name="Heller A."/>
            <person name="Higgins H."/>
            <person name="Honan T."/>
            <person name="Horn A."/>
            <person name="Houde N."/>
            <person name="Hughes L."/>
            <person name="Hulme W."/>
            <person name="Husby E."/>
            <person name="Iliev I."/>
            <person name="Jaffe D."/>
            <person name="Jones C."/>
            <person name="Kamal M."/>
            <person name="Kamat A."/>
            <person name="Kamvysselis M."/>
            <person name="Karlsson E."/>
            <person name="Kells C."/>
            <person name="Kieu A."/>
            <person name="Kisner P."/>
            <person name="Kodira C."/>
            <person name="Kulbokas E."/>
            <person name="Labutti K."/>
            <person name="Lama D."/>
            <person name="Landers T."/>
            <person name="Leger J."/>
            <person name="Levine S."/>
            <person name="Lewis D."/>
            <person name="Lewis T."/>
            <person name="Lindblad-toh K."/>
            <person name="Liu X."/>
            <person name="Lokyitsang T."/>
            <person name="Lokyitsang Y."/>
            <person name="Lucien O."/>
            <person name="Lui A."/>
            <person name="Ma L.J."/>
            <person name="Mabbitt R."/>
            <person name="Macdonald J."/>
            <person name="Maclean C."/>
            <person name="Major J."/>
            <person name="Manning J."/>
            <person name="Marabella R."/>
            <person name="Maru K."/>
            <person name="Matthews C."/>
            <person name="Mauceli E."/>
            <person name="Mccarthy M."/>
            <person name="Mcdonough S."/>
            <person name="Mcghee T."/>
            <person name="Meldrim J."/>
            <person name="Meneus L."/>
            <person name="Mesirov J."/>
            <person name="Mihalev A."/>
            <person name="Mihova T."/>
            <person name="Mikkelsen T."/>
            <person name="Mlenga V."/>
            <person name="Moru K."/>
            <person name="Mozes J."/>
            <person name="Mulrain L."/>
            <person name="Munson G."/>
            <person name="Naylor J."/>
            <person name="Newes C."/>
            <person name="Nguyen C."/>
            <person name="Nguyen N."/>
            <person name="Nguyen T."/>
            <person name="Nicol R."/>
            <person name="Nielsen C."/>
            <person name="Nizzari M."/>
            <person name="Norbu C."/>
            <person name="Norbu N."/>
            <person name="O'donnell P."/>
            <person name="Okoawo O."/>
            <person name="O'leary S."/>
            <person name="Omotosho B."/>
            <person name="O'neill K."/>
            <person name="Osman S."/>
            <person name="Parker S."/>
            <person name="Perrin D."/>
            <person name="Phunkhang P."/>
            <person name="Piqani B."/>
            <person name="Purcell S."/>
            <person name="Rachupka T."/>
            <person name="Ramasamy U."/>
            <person name="Rameau R."/>
            <person name="Ray V."/>
            <person name="Raymond C."/>
            <person name="Retta R."/>
            <person name="Richardson S."/>
            <person name="Rise C."/>
            <person name="Rodriguez J."/>
            <person name="Rogers J."/>
            <person name="Rogov P."/>
            <person name="Rutman M."/>
            <person name="Schupbach R."/>
            <person name="Seaman C."/>
            <person name="Settipalli S."/>
            <person name="Sharpe T."/>
            <person name="Sheridan J."/>
            <person name="Sherpa N."/>
            <person name="Shi J."/>
            <person name="Smirnov S."/>
            <person name="Smith C."/>
            <person name="Sougnez C."/>
            <person name="Spencer B."/>
            <person name="Stalker J."/>
            <person name="Stange-thomann N."/>
            <person name="Stavropoulos S."/>
            <person name="Stetson K."/>
            <person name="Stone C."/>
            <person name="Stone S."/>
            <person name="Stubbs M."/>
            <person name="Talamas J."/>
            <person name="Tchuinga P."/>
            <person name="Tenzing P."/>
            <person name="Tesfaye S."/>
            <person name="Theodore J."/>
            <person name="Thoulutsang Y."/>
            <person name="Topham K."/>
            <person name="Towey S."/>
            <person name="Tsamla T."/>
            <person name="Tsomo N."/>
            <person name="Vallee D."/>
            <person name="Vassiliev H."/>
            <person name="Venkataraman V."/>
            <person name="Vinson J."/>
            <person name="Vo A."/>
            <person name="Wade C."/>
            <person name="Wang S."/>
            <person name="Wangchuk T."/>
            <person name="Wangdi T."/>
            <person name="Whittaker C."/>
            <person name="Wilkinson J."/>
            <person name="Wu Y."/>
            <person name="Wyman D."/>
            <person name="Yadav S."/>
            <person name="Yang S."/>
            <person name="Yang X."/>
            <person name="Yeager S."/>
            <person name="Yee E."/>
            <person name="Young G."/>
            <person name="Zainoun J."/>
            <person name="Zembeck L."/>
            <person name="Zimmer A."/>
            <person name="Zody M."/>
            <person name="Lander E."/>
        </authorList>
    </citation>
    <scope>NUCLEOTIDE SEQUENCE [LARGE SCALE GENOMIC DNA]</scope>
</reference>
<dbReference type="PANTHER" id="PTHR20893">
    <property type="entry name" value="LD08641P"/>
    <property type="match status" value="1"/>
</dbReference>
<dbReference type="eggNOG" id="KOG1609">
    <property type="taxonomic scope" value="Eukaryota"/>
</dbReference>
<dbReference type="Proteomes" id="UP000007875">
    <property type="component" value="Unassembled WGS sequence"/>
</dbReference>
<dbReference type="GeneTree" id="ENSGT00530000065110"/>
<dbReference type="HOGENOM" id="CLU_1153910_0_0_1"/>
<sequence>MHLDRIQTAKTSPLFDLSSRVTTQKLLHGLVIAACISRVLFFSLQGVIPKQWIAPMESAYHPFLITGLSLVVCYWSEVFFIETASVEASRRAQFLSKSLAAFSVFNISLYLLLIGHFVAAGLGCYSGHNHEVWINGAFQASFAILLFAVYVVFLAIGVEIFFKVRGAFTISSNEGQASSSEDIVNHGEIFKSRLALVFQALLTLLTVLCVIFDAVGNLWKYKVNLSTRSAHEVVYRIAEVG</sequence>
<feature type="transmembrane region" description="Helical" evidence="1">
    <location>
        <begin position="100"/>
        <end position="122"/>
    </location>
</feature>
<dbReference type="STRING" id="51511.ENSCSAVP00000013776"/>
<organism evidence="2 3">
    <name type="scientific">Ciona savignyi</name>
    <name type="common">Pacific transparent sea squirt</name>
    <dbReference type="NCBI Taxonomy" id="51511"/>
    <lineage>
        <taxon>Eukaryota</taxon>
        <taxon>Metazoa</taxon>
        <taxon>Chordata</taxon>
        <taxon>Tunicata</taxon>
        <taxon>Ascidiacea</taxon>
        <taxon>Phlebobranchia</taxon>
        <taxon>Cionidae</taxon>
        <taxon>Ciona</taxon>
    </lineage>
</organism>
<evidence type="ECO:0000313" key="3">
    <source>
        <dbReference type="Proteomes" id="UP000007875"/>
    </source>
</evidence>
<feature type="transmembrane region" description="Helical" evidence="1">
    <location>
        <begin position="142"/>
        <end position="162"/>
    </location>
</feature>
<feature type="transmembrane region" description="Helical" evidence="1">
    <location>
        <begin position="60"/>
        <end position="80"/>
    </location>
</feature>
<dbReference type="Ensembl" id="ENSCSAVT00000013935.1">
    <property type="protein sequence ID" value="ENSCSAVP00000013776.1"/>
    <property type="gene ID" value="ENSCSAVG00000008079.1"/>
</dbReference>
<reference evidence="2" key="3">
    <citation type="submission" date="2025-09" db="UniProtKB">
        <authorList>
            <consortium name="Ensembl"/>
        </authorList>
    </citation>
    <scope>IDENTIFICATION</scope>
</reference>
<dbReference type="AlphaFoldDB" id="H2Z864"/>
<feature type="transmembrane region" description="Helical" evidence="1">
    <location>
        <begin position="26"/>
        <end position="48"/>
    </location>
</feature>